<protein>
    <submittedName>
        <fullName evidence="1">Uncharacterized protein</fullName>
    </submittedName>
</protein>
<evidence type="ECO:0000313" key="2">
    <source>
        <dbReference type="Proteomes" id="UP000251647"/>
    </source>
</evidence>
<name>A0A2T3Q9W4_PHODM</name>
<dbReference type="AlphaFoldDB" id="A0A2T3Q9W4"/>
<dbReference type="EMBL" id="UATL01000008">
    <property type="protein sequence ID" value="SPY46096.1"/>
    <property type="molecule type" value="Genomic_DNA"/>
</dbReference>
<dbReference type="Proteomes" id="UP000251647">
    <property type="component" value="Unassembled WGS sequence"/>
</dbReference>
<dbReference type="OrthoDB" id="9960253at2"/>
<gene>
    <name evidence="1" type="ORF">NCTC11647_04443</name>
</gene>
<accession>A0A2T3Q9W4</accession>
<reference evidence="1 2" key="1">
    <citation type="submission" date="2018-06" db="EMBL/GenBank/DDBJ databases">
        <authorList>
            <consortium name="Pathogen Informatics"/>
            <person name="Doyle S."/>
        </authorList>
    </citation>
    <scope>NUCLEOTIDE SEQUENCE [LARGE SCALE GENOMIC DNA]</scope>
    <source>
        <strain evidence="1 2">NCTC11647</strain>
    </source>
</reference>
<dbReference type="RefSeq" id="WP_036766287.1">
    <property type="nucleotide sequence ID" value="NZ_PYOG01000035.1"/>
</dbReference>
<sequence>MKRNIVPLVLCALLSINAMAWTFGSNVTITAVTLWEGSSVNPLYFKRSDNVWCYVPADEKNVHSLILTLYASGKTADIHCHDQAENKMGGIEAAHRLHRIIAK</sequence>
<evidence type="ECO:0000313" key="1">
    <source>
        <dbReference type="EMBL" id="SPY46096.1"/>
    </source>
</evidence>
<proteinExistence type="predicted"/>
<organism evidence="1 2">
    <name type="scientific">Photobacterium damselae</name>
    <dbReference type="NCBI Taxonomy" id="38293"/>
    <lineage>
        <taxon>Bacteria</taxon>
        <taxon>Pseudomonadati</taxon>
        <taxon>Pseudomonadota</taxon>
        <taxon>Gammaproteobacteria</taxon>
        <taxon>Vibrionales</taxon>
        <taxon>Vibrionaceae</taxon>
        <taxon>Photobacterium</taxon>
    </lineage>
</organism>